<organism evidence="2 3">
    <name type="scientific">Halobellus rarus</name>
    <dbReference type="NCBI Taxonomy" id="1126237"/>
    <lineage>
        <taxon>Archaea</taxon>
        <taxon>Methanobacteriati</taxon>
        <taxon>Methanobacteriota</taxon>
        <taxon>Stenosarchaea group</taxon>
        <taxon>Halobacteria</taxon>
        <taxon>Halobacteriales</taxon>
        <taxon>Haloferacaceae</taxon>
        <taxon>Halobellus</taxon>
    </lineage>
</organism>
<evidence type="ECO:0000313" key="3">
    <source>
        <dbReference type="Proteomes" id="UP001597085"/>
    </source>
</evidence>
<keyword evidence="3" id="KW-1185">Reference proteome</keyword>
<dbReference type="Proteomes" id="UP001597085">
    <property type="component" value="Unassembled WGS sequence"/>
</dbReference>
<keyword evidence="1" id="KW-0472">Membrane</keyword>
<protein>
    <submittedName>
        <fullName evidence="2">Uncharacterized protein</fullName>
    </submittedName>
</protein>
<proteinExistence type="predicted"/>
<evidence type="ECO:0000256" key="1">
    <source>
        <dbReference type="SAM" id="Phobius"/>
    </source>
</evidence>
<keyword evidence="1" id="KW-0812">Transmembrane</keyword>
<gene>
    <name evidence="2" type="ORF">ACFSBX_15080</name>
</gene>
<feature type="transmembrane region" description="Helical" evidence="1">
    <location>
        <begin position="55"/>
        <end position="76"/>
    </location>
</feature>
<accession>A0ABD6CT65</accession>
<comment type="caution">
    <text evidence="2">The sequence shown here is derived from an EMBL/GenBank/DDBJ whole genome shotgun (WGS) entry which is preliminary data.</text>
</comment>
<dbReference type="AlphaFoldDB" id="A0ABD6CT65"/>
<dbReference type="RefSeq" id="WP_256421817.1">
    <property type="nucleotide sequence ID" value="NZ_JANHDI010000009.1"/>
</dbReference>
<keyword evidence="1" id="KW-1133">Transmembrane helix</keyword>
<feature type="transmembrane region" description="Helical" evidence="1">
    <location>
        <begin position="83"/>
        <end position="101"/>
    </location>
</feature>
<name>A0ABD6CT65_9EURY</name>
<dbReference type="EMBL" id="JBHUDK010000014">
    <property type="protein sequence ID" value="MFD1600277.1"/>
    <property type="molecule type" value="Genomic_DNA"/>
</dbReference>
<evidence type="ECO:0000313" key="2">
    <source>
        <dbReference type="EMBL" id="MFD1600277.1"/>
    </source>
</evidence>
<sequence length="111" mass="12353">MERGAAVWLIGLPTVAMLGRTTYCRFFWPKLHPPTWNAPAYTFGCWLYCSTYDVLWSNAAFLIALLGAVATTLILQRRRGTKYALIGFGILAIPLGLPALYEGIRQARTEG</sequence>
<reference evidence="2 3" key="1">
    <citation type="journal article" date="2019" name="Int. J. Syst. Evol. Microbiol.">
        <title>The Global Catalogue of Microorganisms (GCM) 10K type strain sequencing project: providing services to taxonomists for standard genome sequencing and annotation.</title>
        <authorList>
            <consortium name="The Broad Institute Genomics Platform"/>
            <consortium name="The Broad Institute Genome Sequencing Center for Infectious Disease"/>
            <person name="Wu L."/>
            <person name="Ma J."/>
        </authorList>
    </citation>
    <scope>NUCLEOTIDE SEQUENCE [LARGE SCALE GENOMIC DNA]</scope>
    <source>
        <strain evidence="2 3">CGMCC 1.12121</strain>
    </source>
</reference>